<dbReference type="AlphaFoldDB" id="A0AB39FI21"/>
<dbReference type="RefSeq" id="WP_368648561.1">
    <property type="nucleotide sequence ID" value="NZ_CP158258.1"/>
</dbReference>
<dbReference type="EMBL" id="CP158261">
    <property type="protein sequence ID" value="XDJ67352.1"/>
    <property type="molecule type" value="Genomic_DNA"/>
</dbReference>
<reference evidence="5" key="1">
    <citation type="submission" date="2024-05" db="EMBL/GenBank/DDBJ databases">
        <authorList>
            <person name="Luo Y.-C."/>
            <person name="Nicholds J."/>
            <person name="Mortimer T."/>
            <person name="Maboni G."/>
        </authorList>
    </citation>
    <scope>NUCLEOTIDE SEQUENCE</scope>
    <source>
        <strain evidence="5">143769</strain>
        <strain evidence="4">145849</strain>
        <strain evidence="3">145850</strain>
        <strain evidence="2">145852</strain>
        <strain evidence="1">148131</strain>
    </source>
</reference>
<dbReference type="InterPro" id="IPR056113">
    <property type="entry name" value="DUF7696"/>
</dbReference>
<evidence type="ECO:0000313" key="5">
    <source>
        <dbReference type="EMBL" id="XDJ78538.1"/>
    </source>
</evidence>
<evidence type="ECO:0000313" key="4">
    <source>
        <dbReference type="EMBL" id="XDJ67352.1"/>
    </source>
</evidence>
<dbReference type="EMBL" id="CP158260">
    <property type="protein sequence ID" value="XDJ64228.1"/>
    <property type="molecule type" value="Genomic_DNA"/>
</dbReference>
<accession>A0AB39FI21</accession>
<proteinExistence type="predicted"/>
<evidence type="ECO:0000313" key="2">
    <source>
        <dbReference type="EMBL" id="XDJ61156.1"/>
    </source>
</evidence>
<evidence type="ECO:0000313" key="1">
    <source>
        <dbReference type="EMBL" id="XDJ58137.1"/>
    </source>
</evidence>
<dbReference type="EMBL" id="CP158265">
    <property type="protein sequence ID" value="XDJ78538.1"/>
    <property type="molecule type" value="Genomic_DNA"/>
</dbReference>
<evidence type="ECO:0000313" key="3">
    <source>
        <dbReference type="EMBL" id="XDJ64228.1"/>
    </source>
</evidence>
<name>A0AB39FI21_9BURK</name>
<sequence length="63" mass="7446">MTPQQIEQHRLACEARHILALPYGQRKPELDAIGKKRGQEAQKYLETEVKRQFRLKKEAHDFS</sequence>
<gene>
    <name evidence="1" type="ORF">ABRY90_12885</name>
    <name evidence="4" type="ORF">ABRY91_04805</name>
    <name evidence="2" type="ORF">ABRY92_00575</name>
    <name evidence="3" type="ORF">ABRZ03_02435</name>
    <name evidence="5" type="ORF">ABRZ10_07040</name>
</gene>
<organism evidence="5">
    <name type="scientific">Castellaniella ginsengisoli</name>
    <dbReference type="NCBI Taxonomy" id="546114"/>
    <lineage>
        <taxon>Bacteria</taxon>
        <taxon>Pseudomonadati</taxon>
        <taxon>Pseudomonadota</taxon>
        <taxon>Betaproteobacteria</taxon>
        <taxon>Burkholderiales</taxon>
        <taxon>Alcaligenaceae</taxon>
        <taxon>Castellaniella</taxon>
    </lineage>
</organism>
<dbReference type="EMBL" id="CP158259">
    <property type="protein sequence ID" value="XDJ61156.1"/>
    <property type="molecule type" value="Genomic_DNA"/>
</dbReference>
<dbReference type="EMBL" id="CP158258">
    <property type="protein sequence ID" value="XDJ58137.1"/>
    <property type="molecule type" value="Genomic_DNA"/>
</dbReference>
<dbReference type="Pfam" id="PF24751">
    <property type="entry name" value="DUF7696"/>
    <property type="match status" value="1"/>
</dbReference>
<protein>
    <submittedName>
        <fullName evidence="5">Uncharacterized protein</fullName>
    </submittedName>
</protein>